<dbReference type="GO" id="GO:0030245">
    <property type="term" value="P:cellulose catabolic process"/>
    <property type="evidence" value="ECO:0007669"/>
    <property type="project" value="UniProtKB-KW"/>
</dbReference>
<dbReference type="Gene3D" id="2.60.40.10">
    <property type="entry name" value="Immunoglobulins"/>
    <property type="match status" value="1"/>
</dbReference>
<dbReference type="InterPro" id="IPR014756">
    <property type="entry name" value="Ig_E-set"/>
</dbReference>
<dbReference type="EC" id="3.2.1.4" evidence="7"/>
<evidence type="ECO:0000259" key="9">
    <source>
        <dbReference type="Pfam" id="PF02927"/>
    </source>
</evidence>
<dbReference type="RefSeq" id="WP_147209147.1">
    <property type="nucleotide sequence ID" value="NZ_VLJS01000103.1"/>
</dbReference>
<dbReference type="OrthoDB" id="9808897at2"/>
<keyword evidence="11" id="KW-1185">Reference proteome</keyword>
<dbReference type="InterPro" id="IPR012341">
    <property type="entry name" value="6hp_glycosidase-like_sf"/>
</dbReference>
<gene>
    <name evidence="10" type="ORF">L613_007000000140</name>
</gene>
<evidence type="ECO:0000256" key="6">
    <source>
        <dbReference type="PROSITE-ProRule" id="PRU10060"/>
    </source>
</evidence>
<name>A0A562D450_9GAMM</name>
<dbReference type="AlphaFoldDB" id="A0A562D450"/>
<proteinExistence type="inferred from homology"/>
<keyword evidence="7" id="KW-0136">Cellulose degradation</keyword>
<dbReference type="PANTHER" id="PTHR22298">
    <property type="entry name" value="ENDO-1,4-BETA-GLUCANASE"/>
    <property type="match status" value="1"/>
</dbReference>
<feature type="domain" description="Glycoside hydrolase family 9" evidence="8">
    <location>
        <begin position="125"/>
        <end position="572"/>
    </location>
</feature>
<dbReference type="SUPFAM" id="SSF48208">
    <property type="entry name" value="Six-hairpin glycosidases"/>
    <property type="match status" value="1"/>
</dbReference>
<evidence type="ECO:0000256" key="5">
    <source>
        <dbReference type="ARBA" id="ARBA00023326"/>
    </source>
</evidence>
<protein>
    <recommendedName>
        <fullName evidence="7">Endoglucanase</fullName>
        <ecNumber evidence="7">3.2.1.4</ecNumber>
    </recommendedName>
</protein>
<dbReference type="Pfam" id="PF00759">
    <property type="entry name" value="Glyco_hydro_9"/>
    <property type="match status" value="1"/>
</dbReference>
<keyword evidence="4 6" id="KW-0326">Glycosidase</keyword>
<dbReference type="InterPro" id="IPR033126">
    <property type="entry name" value="Glyco_hydro_9_Asp/Glu_AS"/>
</dbReference>
<comment type="similarity">
    <text evidence="1 6 7">Belongs to the glycosyl hydrolase 9 (cellulase E) family.</text>
</comment>
<keyword evidence="5 6" id="KW-0624">Polysaccharide degradation</keyword>
<organism evidence="10 11">
    <name type="scientific">Pseudoxanthomonas taiwanensis J19</name>
    <dbReference type="NCBI Taxonomy" id="935569"/>
    <lineage>
        <taxon>Bacteria</taxon>
        <taxon>Pseudomonadati</taxon>
        <taxon>Pseudomonadota</taxon>
        <taxon>Gammaproteobacteria</taxon>
        <taxon>Lysobacterales</taxon>
        <taxon>Lysobacteraceae</taxon>
        <taxon>Pseudoxanthomonas</taxon>
    </lineage>
</organism>
<comment type="catalytic activity">
    <reaction evidence="7">
        <text>Endohydrolysis of (1-&gt;4)-beta-D-glucosidic linkages in cellulose, lichenin and cereal beta-D-glucans.</text>
        <dbReference type="EC" id="3.2.1.4"/>
    </reaction>
</comment>
<feature type="active site" evidence="6">
    <location>
        <position position="560"/>
    </location>
</feature>
<dbReference type="PROSITE" id="PS51257">
    <property type="entry name" value="PROKAR_LIPOPROTEIN"/>
    <property type="match status" value="1"/>
</dbReference>
<evidence type="ECO:0000313" key="11">
    <source>
        <dbReference type="Proteomes" id="UP000321583"/>
    </source>
</evidence>
<evidence type="ECO:0000313" key="10">
    <source>
        <dbReference type="EMBL" id="TWH04294.1"/>
    </source>
</evidence>
<evidence type="ECO:0000256" key="3">
    <source>
        <dbReference type="ARBA" id="ARBA00023277"/>
    </source>
</evidence>
<dbReference type="InterPro" id="IPR004197">
    <property type="entry name" value="Cellulase_Ig-like"/>
</dbReference>
<feature type="chain" id="PRO_5022258959" description="Endoglucanase" evidence="7">
    <location>
        <begin position="28"/>
        <end position="584"/>
    </location>
</feature>
<evidence type="ECO:0000256" key="1">
    <source>
        <dbReference type="ARBA" id="ARBA00007072"/>
    </source>
</evidence>
<dbReference type="Pfam" id="PF02927">
    <property type="entry name" value="CelD_N"/>
    <property type="match status" value="1"/>
</dbReference>
<dbReference type="EMBL" id="VLJS01000103">
    <property type="protein sequence ID" value="TWH04294.1"/>
    <property type="molecule type" value="Genomic_DNA"/>
</dbReference>
<reference evidence="10 11" key="1">
    <citation type="submission" date="2019-07" db="EMBL/GenBank/DDBJ databases">
        <title>Genome sequencing of lignin-degrading bacterial isolates.</title>
        <authorList>
            <person name="Gladden J."/>
        </authorList>
    </citation>
    <scope>NUCLEOTIDE SEQUENCE [LARGE SCALE GENOMIC DNA]</scope>
    <source>
        <strain evidence="10 11">J19</strain>
    </source>
</reference>
<dbReference type="CDD" id="cd02850">
    <property type="entry name" value="E_set_Cellulase_N"/>
    <property type="match status" value="1"/>
</dbReference>
<keyword evidence="3 6" id="KW-0119">Carbohydrate metabolism</keyword>
<dbReference type="PROSITE" id="PS00698">
    <property type="entry name" value="GH9_3"/>
    <property type="match status" value="1"/>
</dbReference>
<dbReference type="InterPro" id="IPR008928">
    <property type="entry name" value="6-hairpin_glycosidase_sf"/>
</dbReference>
<dbReference type="SUPFAM" id="SSF81296">
    <property type="entry name" value="E set domains"/>
    <property type="match status" value="1"/>
</dbReference>
<feature type="domain" description="Cellulase Ig-like" evidence="9">
    <location>
        <begin position="33"/>
        <end position="112"/>
    </location>
</feature>
<accession>A0A562D450</accession>
<dbReference type="InterPro" id="IPR001701">
    <property type="entry name" value="Glyco_hydro_9"/>
</dbReference>
<dbReference type="Gene3D" id="1.50.10.10">
    <property type="match status" value="1"/>
</dbReference>
<dbReference type="Proteomes" id="UP000321583">
    <property type="component" value="Unassembled WGS sequence"/>
</dbReference>
<dbReference type="GO" id="GO:0008810">
    <property type="term" value="F:cellulase activity"/>
    <property type="evidence" value="ECO:0007669"/>
    <property type="project" value="UniProtKB-EC"/>
</dbReference>
<sequence>MEVTASRQWMQALLATTLLALGIGCDAAGPGAAQAPVRANQLGYPPAARKLVVVETSAPARFRVVAEGRDEPLLQGQLQPAGHWEPAARDVALADLSALATPGRYRLLVDGMAPSDPIVVDAGAYAGVAMGALKGFYFHRASTPLARGHAGRWARKAGHPDDKVLVHASAASPGRKAGSRITAPRGWYDAGDYGKYVVNSGITLWTLLAAWEHYPEFFRGRDAGIPESGDAVPDILDEALWNLQWMLAMQDPADGGVYHKLTTLQFSAMVMPHQDTAPRYVMAKSTAATLDFAAVMAMASRIYAPYEAQFPGLARRMADAAQQAWAWALANPQVEYRQPADVGTGAYGDAYLEDEFAWAAAELYLLTGEPGYWEAFHQRAGVPGVPGWADVRALGWISLPPPLPRLPDDAARGQVREGLLQVARGLQEREAQSPWKLAMRGEDFVWGSNAVVLNQALLMLQGYRLGGGRELLDAAQSHLDWVLGRNPLGVSFVTGFGLRTPMHVHDRLSVADGVREPVPGWLSGGPNPAQQDRRDCPVSYPSKLPALSWLDHECSYASNEVAINWNAPLVYVAAAVQALTPVEE</sequence>
<dbReference type="InterPro" id="IPR013783">
    <property type="entry name" value="Ig-like_fold"/>
</dbReference>
<evidence type="ECO:0000256" key="2">
    <source>
        <dbReference type="ARBA" id="ARBA00022801"/>
    </source>
</evidence>
<comment type="caution">
    <text evidence="10">The sequence shown here is derived from an EMBL/GenBank/DDBJ whole genome shotgun (WGS) entry which is preliminary data.</text>
</comment>
<evidence type="ECO:0000256" key="4">
    <source>
        <dbReference type="ARBA" id="ARBA00023295"/>
    </source>
</evidence>
<evidence type="ECO:0000256" key="7">
    <source>
        <dbReference type="RuleBase" id="RU361166"/>
    </source>
</evidence>
<keyword evidence="2 6" id="KW-0378">Hydrolase</keyword>
<evidence type="ECO:0000259" key="8">
    <source>
        <dbReference type="Pfam" id="PF00759"/>
    </source>
</evidence>
<keyword evidence="7" id="KW-0732">Signal</keyword>
<feature type="signal peptide" evidence="7">
    <location>
        <begin position="1"/>
        <end position="27"/>
    </location>
</feature>
<feature type="active site" evidence="6">
    <location>
        <position position="551"/>
    </location>
</feature>